<keyword evidence="4" id="KW-1185">Reference proteome</keyword>
<dbReference type="OrthoDB" id="3513892at2759"/>
<feature type="region of interest" description="Disordered" evidence="1">
    <location>
        <begin position="85"/>
        <end position="122"/>
    </location>
</feature>
<gene>
    <name evidence="3" type="ORF">G7Y89_g14472</name>
</gene>
<feature type="region of interest" description="Disordered" evidence="1">
    <location>
        <begin position="20"/>
        <end position="49"/>
    </location>
</feature>
<feature type="domain" description="2EXR" evidence="2">
    <location>
        <begin position="126"/>
        <end position="207"/>
    </location>
</feature>
<dbReference type="EMBL" id="JAAMPI010001920">
    <property type="protein sequence ID" value="KAF4621874.1"/>
    <property type="molecule type" value="Genomic_DNA"/>
</dbReference>
<comment type="caution">
    <text evidence="3">The sequence shown here is derived from an EMBL/GenBank/DDBJ whole genome shotgun (WGS) entry which is preliminary data.</text>
</comment>
<reference evidence="3 4" key="1">
    <citation type="submission" date="2020-03" db="EMBL/GenBank/DDBJ databases">
        <title>Draft Genome Sequence of Cudoniella acicularis.</title>
        <authorList>
            <person name="Buettner E."/>
            <person name="Kellner H."/>
        </authorList>
    </citation>
    <scope>NUCLEOTIDE SEQUENCE [LARGE SCALE GENOMIC DNA]</scope>
    <source>
        <strain evidence="3 4">DSM 108380</strain>
    </source>
</reference>
<dbReference type="InterPro" id="IPR045518">
    <property type="entry name" value="2EXR"/>
</dbReference>
<evidence type="ECO:0000313" key="4">
    <source>
        <dbReference type="Proteomes" id="UP000566819"/>
    </source>
</evidence>
<evidence type="ECO:0000256" key="1">
    <source>
        <dbReference type="SAM" id="MobiDB-lite"/>
    </source>
</evidence>
<dbReference type="Pfam" id="PF20150">
    <property type="entry name" value="2EXR"/>
    <property type="match status" value="1"/>
</dbReference>
<evidence type="ECO:0000313" key="3">
    <source>
        <dbReference type="EMBL" id="KAF4621874.1"/>
    </source>
</evidence>
<dbReference type="PANTHER" id="PTHR35910">
    <property type="entry name" value="2EXR DOMAIN-CONTAINING PROTEIN"/>
    <property type="match status" value="1"/>
</dbReference>
<dbReference type="Proteomes" id="UP000566819">
    <property type="component" value="Unassembled WGS sequence"/>
</dbReference>
<accession>A0A8H4R1X6</accession>
<organism evidence="3 4">
    <name type="scientific">Cudoniella acicularis</name>
    <dbReference type="NCBI Taxonomy" id="354080"/>
    <lineage>
        <taxon>Eukaryota</taxon>
        <taxon>Fungi</taxon>
        <taxon>Dikarya</taxon>
        <taxon>Ascomycota</taxon>
        <taxon>Pezizomycotina</taxon>
        <taxon>Leotiomycetes</taxon>
        <taxon>Helotiales</taxon>
        <taxon>Tricladiaceae</taxon>
        <taxon>Cudoniella</taxon>
    </lineage>
</organism>
<name>A0A8H4R1X6_9HELO</name>
<evidence type="ECO:0000259" key="2">
    <source>
        <dbReference type="Pfam" id="PF20150"/>
    </source>
</evidence>
<sequence>MRARLRSAVANTFAAFTPIMEHDEGEVPELVSDKSGEPSPPSNQSPEDTEMVDTLVEILPVSPFSSPADGFVPTIRGIMVDATPDKVQQGPMHIKMQSPSASSSGMSSTLEGSTSESGSEDALSEFHRFKDLPSEVRKTIWQLNLPGPRLVEVVVDENGRFRDSSIPIVNLQVCQESRNLALATYPLSFSVNYEDPFIPFNFETDTLLLSRRLVEEENHIYFRKHCNTTELACVRKLMVDADLNWNPADCPIEKMERGRGFGGISVFVFKGIEEYTVLWTEGTDPLPYWANLNMFPSVPYWHARRCSRIKPWEAYSYLKRNWNIFHRHEKRDLVAKHNCEDYRFGRFSEVQKWEPAIKRWKIPLISTLGLESWILSDFYDSNESSWAQIVMERAIEDLFMIVGLNTVDDDDGMDGVGTGSIPRTEHGALVAIEGFDARQEFAVVAAGDEDLGV</sequence>
<dbReference type="AlphaFoldDB" id="A0A8H4R1X6"/>
<protein>
    <recommendedName>
        <fullName evidence="2">2EXR domain-containing protein</fullName>
    </recommendedName>
</protein>
<feature type="compositionally biased region" description="Low complexity" evidence="1">
    <location>
        <begin position="98"/>
        <end position="117"/>
    </location>
</feature>
<proteinExistence type="predicted"/>
<dbReference type="PANTHER" id="PTHR35910:SF1">
    <property type="entry name" value="2EXR DOMAIN-CONTAINING PROTEIN"/>
    <property type="match status" value="1"/>
</dbReference>